<dbReference type="InterPro" id="IPR050266">
    <property type="entry name" value="AB_hydrolase_sf"/>
</dbReference>
<gene>
    <name evidence="3" type="ORF">GBAR_LOCUS4059</name>
</gene>
<feature type="domain" description="AB hydrolase-1" evidence="2">
    <location>
        <begin position="88"/>
        <end position="193"/>
    </location>
</feature>
<dbReference type="Pfam" id="PF00561">
    <property type="entry name" value="Abhydrolase_1"/>
    <property type="match status" value="1"/>
</dbReference>
<dbReference type="GO" id="GO:0016020">
    <property type="term" value="C:membrane"/>
    <property type="evidence" value="ECO:0007669"/>
    <property type="project" value="TreeGrafter"/>
</dbReference>
<evidence type="ECO:0000259" key="2">
    <source>
        <dbReference type="Pfam" id="PF00561"/>
    </source>
</evidence>
<name>A0AA35W2L2_GEOBA</name>
<keyword evidence="1" id="KW-0472">Membrane</keyword>
<evidence type="ECO:0000313" key="3">
    <source>
        <dbReference type="EMBL" id="CAI8005044.1"/>
    </source>
</evidence>
<dbReference type="Proteomes" id="UP001174909">
    <property type="component" value="Unassembled WGS sequence"/>
</dbReference>
<dbReference type="EMBL" id="CASHTH010000575">
    <property type="protein sequence ID" value="CAI8005044.1"/>
    <property type="molecule type" value="Genomic_DNA"/>
</dbReference>
<dbReference type="PRINTS" id="PR00111">
    <property type="entry name" value="ABHYDROLASE"/>
</dbReference>
<dbReference type="Gene3D" id="3.40.50.1820">
    <property type="entry name" value="alpha/beta hydrolase"/>
    <property type="match status" value="1"/>
</dbReference>
<dbReference type="PANTHER" id="PTHR43798">
    <property type="entry name" value="MONOACYLGLYCEROL LIPASE"/>
    <property type="match status" value="1"/>
</dbReference>
<keyword evidence="1" id="KW-1133">Transmembrane helix</keyword>
<dbReference type="AlphaFoldDB" id="A0AA35W2L2"/>
<proteinExistence type="predicted"/>
<evidence type="ECO:0000256" key="1">
    <source>
        <dbReference type="SAM" id="Phobius"/>
    </source>
</evidence>
<dbReference type="InterPro" id="IPR029058">
    <property type="entry name" value="AB_hydrolase_fold"/>
</dbReference>
<dbReference type="InterPro" id="IPR000073">
    <property type="entry name" value="AB_hydrolase_1"/>
</dbReference>
<dbReference type="SUPFAM" id="SSF53474">
    <property type="entry name" value="alpha/beta-Hydrolases"/>
    <property type="match status" value="1"/>
</dbReference>
<accession>A0AA35W2L2</accession>
<sequence>MVDFFFSLVCSPAAVAAVVLAMYYVFPSPLVQGYLRFGGYILAGLQRKSIKTKNFHFGYYERSPLPRNGNRDAATKPDAAGTTNSAHPTLLFLHGFTSNKESWVRVVMGLPRQWRILVLDMPGHGESSFDPTQDYSPFGMAEKVDMFVEAVGLERFHLVGESLGACISASYGSTYPHKLDSLTLLCPPITHRLSNGVATKYIKEFEVTGQLSLLFPQCPDEFQQMIDVVLYNPSLFTFHYRMRQALLSLQMEHYHHFDKIQKDLRKTQEGDREVRQLAKNITMPLFILWGQHDRVR</sequence>
<keyword evidence="4" id="KW-1185">Reference proteome</keyword>
<dbReference type="PANTHER" id="PTHR43798:SF33">
    <property type="entry name" value="HYDROLASE, PUTATIVE (AFU_ORTHOLOGUE AFUA_2G14860)-RELATED"/>
    <property type="match status" value="1"/>
</dbReference>
<evidence type="ECO:0000313" key="4">
    <source>
        <dbReference type="Proteomes" id="UP001174909"/>
    </source>
</evidence>
<reference evidence="3" key="1">
    <citation type="submission" date="2023-03" db="EMBL/GenBank/DDBJ databases">
        <authorList>
            <person name="Steffen K."/>
            <person name="Cardenas P."/>
        </authorList>
    </citation>
    <scope>NUCLEOTIDE SEQUENCE</scope>
</reference>
<keyword evidence="1" id="KW-0812">Transmembrane</keyword>
<protein>
    <submittedName>
        <fullName evidence="3">Monoacylglycerol lipase abhd6-A</fullName>
    </submittedName>
</protein>
<organism evidence="3 4">
    <name type="scientific">Geodia barretti</name>
    <name type="common">Barrett's horny sponge</name>
    <dbReference type="NCBI Taxonomy" id="519541"/>
    <lineage>
        <taxon>Eukaryota</taxon>
        <taxon>Metazoa</taxon>
        <taxon>Porifera</taxon>
        <taxon>Demospongiae</taxon>
        <taxon>Heteroscleromorpha</taxon>
        <taxon>Tetractinellida</taxon>
        <taxon>Astrophorina</taxon>
        <taxon>Geodiidae</taxon>
        <taxon>Geodia</taxon>
    </lineage>
</organism>
<comment type="caution">
    <text evidence="3">The sequence shown here is derived from an EMBL/GenBank/DDBJ whole genome shotgun (WGS) entry which is preliminary data.</text>
</comment>
<feature type="transmembrane region" description="Helical" evidence="1">
    <location>
        <begin position="6"/>
        <end position="26"/>
    </location>
</feature>